<dbReference type="SUPFAM" id="SSF56349">
    <property type="entry name" value="DNA breaking-rejoining enzymes"/>
    <property type="match status" value="1"/>
</dbReference>
<evidence type="ECO:0000256" key="3">
    <source>
        <dbReference type="ARBA" id="ARBA00023125"/>
    </source>
</evidence>
<dbReference type="Gene3D" id="1.10.150.130">
    <property type="match status" value="1"/>
</dbReference>
<dbReference type="PROSITE" id="PS51898">
    <property type="entry name" value="TYR_RECOMBINASE"/>
    <property type="match status" value="1"/>
</dbReference>
<dbReference type="Gene3D" id="1.10.443.10">
    <property type="entry name" value="Intergrase catalytic core"/>
    <property type="match status" value="1"/>
</dbReference>
<evidence type="ECO:0000256" key="4">
    <source>
        <dbReference type="ARBA" id="ARBA00023172"/>
    </source>
</evidence>
<keyword evidence="4" id="KW-0233">DNA recombination</keyword>
<dbReference type="InterPro" id="IPR010998">
    <property type="entry name" value="Integrase_recombinase_N"/>
</dbReference>
<dbReference type="RefSeq" id="WP_386734947.1">
    <property type="nucleotide sequence ID" value="NZ_JBHRXI010000006.1"/>
</dbReference>
<name>A0ABV7TGA3_9RHOB</name>
<organism evidence="6 7">
    <name type="scientific">Lutimaribacter marinistellae</name>
    <dbReference type="NCBI Taxonomy" id="1820329"/>
    <lineage>
        <taxon>Bacteria</taxon>
        <taxon>Pseudomonadati</taxon>
        <taxon>Pseudomonadota</taxon>
        <taxon>Alphaproteobacteria</taxon>
        <taxon>Rhodobacterales</taxon>
        <taxon>Roseobacteraceae</taxon>
        <taxon>Lutimaribacter</taxon>
    </lineage>
</organism>
<dbReference type="InterPro" id="IPR053876">
    <property type="entry name" value="Phage_int_M"/>
</dbReference>
<reference evidence="7" key="1">
    <citation type="journal article" date="2019" name="Int. J. Syst. Evol. Microbiol.">
        <title>The Global Catalogue of Microorganisms (GCM) 10K type strain sequencing project: providing services to taxonomists for standard genome sequencing and annotation.</title>
        <authorList>
            <consortium name="The Broad Institute Genomics Platform"/>
            <consortium name="The Broad Institute Genome Sequencing Center for Infectious Disease"/>
            <person name="Wu L."/>
            <person name="Ma J."/>
        </authorList>
    </citation>
    <scope>NUCLEOTIDE SEQUENCE [LARGE SCALE GENOMIC DNA]</scope>
    <source>
        <strain evidence="7">KCTC 42911</strain>
    </source>
</reference>
<dbReference type="InterPro" id="IPR002104">
    <property type="entry name" value="Integrase_catalytic"/>
</dbReference>
<dbReference type="EMBL" id="JBHRXI010000006">
    <property type="protein sequence ID" value="MFC3613759.1"/>
    <property type="molecule type" value="Genomic_DNA"/>
</dbReference>
<evidence type="ECO:0000313" key="6">
    <source>
        <dbReference type="EMBL" id="MFC3613759.1"/>
    </source>
</evidence>
<gene>
    <name evidence="6" type="ORF">ACFORG_08305</name>
</gene>
<dbReference type="Pfam" id="PF22022">
    <property type="entry name" value="Phage_int_M"/>
    <property type="match status" value="1"/>
</dbReference>
<keyword evidence="2" id="KW-0229">DNA integration</keyword>
<feature type="domain" description="Tyr recombinase" evidence="5">
    <location>
        <begin position="91"/>
        <end position="199"/>
    </location>
</feature>
<dbReference type="Pfam" id="PF00589">
    <property type="entry name" value="Phage_integrase"/>
    <property type="match status" value="1"/>
</dbReference>
<accession>A0ABV7TGA3</accession>
<dbReference type="PANTHER" id="PTHR30629">
    <property type="entry name" value="PROPHAGE INTEGRASE"/>
    <property type="match status" value="1"/>
</dbReference>
<sequence>MEGKAASTLAKTEWLHALPCADLGSYPISQISARDVLVPLKKMEAKGRNETALRMRSAAGQIFRYAISQGLIENDPTFGLKDALTRAPVTHRSALIHPERVGGLMRAIEGFDGQPTTRIAPQLLAMTALRPGELRMAEWEEIDLDKATCTVPGHRAKMRRAHTVPLCSQALGKLSELQELTGWGRLLFPSIRIFEAMHE</sequence>
<dbReference type="Proteomes" id="UP001595629">
    <property type="component" value="Unassembled WGS sequence"/>
</dbReference>
<comment type="caution">
    <text evidence="6">The sequence shown here is derived from an EMBL/GenBank/DDBJ whole genome shotgun (WGS) entry which is preliminary data.</text>
</comment>
<dbReference type="InterPro" id="IPR013762">
    <property type="entry name" value="Integrase-like_cat_sf"/>
</dbReference>
<protein>
    <submittedName>
        <fullName evidence="6">Tyrosine-type recombinase/integrase</fullName>
    </submittedName>
</protein>
<evidence type="ECO:0000259" key="5">
    <source>
        <dbReference type="PROSITE" id="PS51898"/>
    </source>
</evidence>
<evidence type="ECO:0000256" key="1">
    <source>
        <dbReference type="ARBA" id="ARBA00008857"/>
    </source>
</evidence>
<evidence type="ECO:0000313" key="7">
    <source>
        <dbReference type="Proteomes" id="UP001595629"/>
    </source>
</evidence>
<keyword evidence="3" id="KW-0238">DNA-binding</keyword>
<evidence type="ECO:0000256" key="2">
    <source>
        <dbReference type="ARBA" id="ARBA00022908"/>
    </source>
</evidence>
<dbReference type="InterPro" id="IPR050808">
    <property type="entry name" value="Phage_Integrase"/>
</dbReference>
<dbReference type="PANTHER" id="PTHR30629:SF2">
    <property type="entry name" value="PROPHAGE INTEGRASE INTS-RELATED"/>
    <property type="match status" value="1"/>
</dbReference>
<keyword evidence="7" id="KW-1185">Reference proteome</keyword>
<proteinExistence type="inferred from homology"/>
<dbReference type="InterPro" id="IPR011010">
    <property type="entry name" value="DNA_brk_join_enz"/>
</dbReference>
<comment type="similarity">
    <text evidence="1">Belongs to the 'phage' integrase family.</text>
</comment>